<accession>A0AAD6XQX5</accession>
<evidence type="ECO:0000313" key="2">
    <source>
        <dbReference type="EMBL" id="KAJ7097053.1"/>
    </source>
</evidence>
<dbReference type="AlphaFoldDB" id="A0AAD6XQX5"/>
<gene>
    <name evidence="2" type="ORF">B0H15DRAFT_30962</name>
</gene>
<feature type="compositionally biased region" description="Gly residues" evidence="1">
    <location>
        <begin position="301"/>
        <end position="310"/>
    </location>
</feature>
<dbReference type="Proteomes" id="UP001222325">
    <property type="component" value="Unassembled WGS sequence"/>
</dbReference>
<protein>
    <submittedName>
        <fullName evidence="2">Uncharacterized protein</fullName>
    </submittedName>
</protein>
<evidence type="ECO:0000313" key="3">
    <source>
        <dbReference type="Proteomes" id="UP001222325"/>
    </source>
</evidence>
<feature type="region of interest" description="Disordered" evidence="1">
    <location>
        <begin position="212"/>
        <end position="241"/>
    </location>
</feature>
<comment type="caution">
    <text evidence="2">The sequence shown here is derived from an EMBL/GenBank/DDBJ whole genome shotgun (WGS) entry which is preliminary data.</text>
</comment>
<feature type="region of interest" description="Disordered" evidence="1">
    <location>
        <begin position="15"/>
        <end position="40"/>
    </location>
</feature>
<evidence type="ECO:0000256" key="1">
    <source>
        <dbReference type="SAM" id="MobiDB-lite"/>
    </source>
</evidence>
<proteinExistence type="predicted"/>
<feature type="compositionally biased region" description="Pro residues" evidence="1">
    <location>
        <begin position="232"/>
        <end position="241"/>
    </location>
</feature>
<feature type="compositionally biased region" description="Basic and acidic residues" evidence="1">
    <location>
        <begin position="325"/>
        <end position="336"/>
    </location>
</feature>
<reference evidence="2" key="1">
    <citation type="submission" date="2023-03" db="EMBL/GenBank/DDBJ databases">
        <title>Massive genome expansion in bonnet fungi (Mycena s.s.) driven by repeated elements and novel gene families across ecological guilds.</title>
        <authorList>
            <consortium name="Lawrence Berkeley National Laboratory"/>
            <person name="Harder C.B."/>
            <person name="Miyauchi S."/>
            <person name="Viragh M."/>
            <person name="Kuo A."/>
            <person name="Thoen E."/>
            <person name="Andreopoulos B."/>
            <person name="Lu D."/>
            <person name="Skrede I."/>
            <person name="Drula E."/>
            <person name="Henrissat B."/>
            <person name="Morin E."/>
            <person name="Kohler A."/>
            <person name="Barry K."/>
            <person name="LaButti K."/>
            <person name="Morin E."/>
            <person name="Salamov A."/>
            <person name="Lipzen A."/>
            <person name="Mereny Z."/>
            <person name="Hegedus B."/>
            <person name="Baldrian P."/>
            <person name="Stursova M."/>
            <person name="Weitz H."/>
            <person name="Taylor A."/>
            <person name="Grigoriev I.V."/>
            <person name="Nagy L.G."/>
            <person name="Martin F."/>
            <person name="Kauserud H."/>
        </authorList>
    </citation>
    <scope>NUCLEOTIDE SEQUENCE</scope>
    <source>
        <strain evidence="2">CBHHK173m</strain>
    </source>
</reference>
<keyword evidence="3" id="KW-1185">Reference proteome</keyword>
<name>A0AAD6XQX5_9AGAR</name>
<feature type="region of interest" description="Disordered" evidence="1">
    <location>
        <begin position="325"/>
        <end position="354"/>
    </location>
</feature>
<feature type="region of interest" description="Disordered" evidence="1">
    <location>
        <begin position="301"/>
        <end position="320"/>
    </location>
</feature>
<organism evidence="2 3">
    <name type="scientific">Mycena belliarum</name>
    <dbReference type="NCBI Taxonomy" id="1033014"/>
    <lineage>
        <taxon>Eukaryota</taxon>
        <taxon>Fungi</taxon>
        <taxon>Dikarya</taxon>
        <taxon>Basidiomycota</taxon>
        <taxon>Agaricomycotina</taxon>
        <taxon>Agaricomycetes</taxon>
        <taxon>Agaricomycetidae</taxon>
        <taxon>Agaricales</taxon>
        <taxon>Marasmiineae</taxon>
        <taxon>Mycenaceae</taxon>
        <taxon>Mycena</taxon>
    </lineage>
</organism>
<dbReference type="EMBL" id="JARJCN010000010">
    <property type="protein sequence ID" value="KAJ7097053.1"/>
    <property type="molecule type" value="Genomic_DNA"/>
</dbReference>
<feature type="compositionally biased region" description="Basic residues" evidence="1">
    <location>
        <begin position="212"/>
        <end position="223"/>
    </location>
</feature>
<sequence>MRSFSRLQHLSSGSLPDILCHSTTPPNPPPLNPRLSLRPVPSPCLPRSSHDAHRFQIQAVPYWKPPARSSDHPPLPHPQSIETDTIGQIPALRSVKLSSLTFALLEGQHLAASAHALVYPPARLHRAPDPPAALRVHALSAPWSVIAHGAPAHGAPAPGAPALTHLRLLSCIPTAAVATVLLELLRASALLLSTWDDEILRVLARKPLYRRRHRRREQRRHLRPPVVSRPHPSAPLRPLPPRVYRARPRVRVRRARAAVPLQPRYPPAAAPPQVTHAMPVYPAAARARLAALRVGRGCAGAGGGSGGVGPGRRRGGGAAAAARGAREECGGAERARARVGPVQPRADARAARGLSRGVRRCGASRAWGGTSTRGRWRNGMRTGRRCVGRRSDVKLRCDVALPRVVVRLSAWLRHFTCSFAHTTPSPTLLPPSAIHRHVLCALLVPPTAPS</sequence>